<feature type="region of interest" description="Disordered" evidence="1">
    <location>
        <begin position="223"/>
        <end position="261"/>
    </location>
</feature>
<feature type="region of interest" description="Disordered" evidence="1">
    <location>
        <begin position="1"/>
        <end position="207"/>
    </location>
</feature>
<dbReference type="PANTHER" id="PTHR35391">
    <property type="entry name" value="C2H2-TYPE DOMAIN-CONTAINING PROTEIN-RELATED"/>
    <property type="match status" value="1"/>
</dbReference>
<dbReference type="PANTHER" id="PTHR35391:SF3">
    <property type="entry name" value="FINGER DOMAIN PROTEIN, PUTATIVE (AFU_ORTHOLOGUE AFUA_8G04300)-RELATED"/>
    <property type="match status" value="1"/>
</dbReference>
<feature type="region of interest" description="Disordered" evidence="1">
    <location>
        <begin position="1073"/>
        <end position="1098"/>
    </location>
</feature>
<feature type="domain" description="C2H2-type" evidence="2">
    <location>
        <begin position="814"/>
        <end position="837"/>
    </location>
</feature>
<feature type="compositionally biased region" description="Low complexity" evidence="1">
    <location>
        <begin position="539"/>
        <end position="549"/>
    </location>
</feature>
<feature type="compositionally biased region" description="Polar residues" evidence="1">
    <location>
        <begin position="33"/>
        <end position="85"/>
    </location>
</feature>
<dbReference type="SMART" id="SM00355">
    <property type="entry name" value="ZnF_C2H2"/>
    <property type="match status" value="3"/>
</dbReference>
<feature type="region of interest" description="Disordered" evidence="1">
    <location>
        <begin position="539"/>
        <end position="569"/>
    </location>
</feature>
<feature type="compositionally biased region" description="Acidic residues" evidence="1">
    <location>
        <begin position="601"/>
        <end position="615"/>
    </location>
</feature>
<feature type="compositionally biased region" description="Low complexity" evidence="1">
    <location>
        <begin position="161"/>
        <end position="174"/>
    </location>
</feature>
<feature type="compositionally biased region" description="Polar residues" evidence="1">
    <location>
        <begin position="499"/>
        <end position="509"/>
    </location>
</feature>
<proteinExistence type="predicted"/>
<accession>A0A9Q0AQF6</accession>
<feature type="compositionally biased region" description="Basic and acidic residues" evidence="1">
    <location>
        <begin position="189"/>
        <end position="199"/>
    </location>
</feature>
<feature type="region of interest" description="Disordered" evidence="1">
    <location>
        <begin position="583"/>
        <end position="617"/>
    </location>
</feature>
<dbReference type="InterPro" id="IPR013087">
    <property type="entry name" value="Znf_C2H2_type"/>
</dbReference>
<evidence type="ECO:0000313" key="4">
    <source>
        <dbReference type="Proteomes" id="UP000829685"/>
    </source>
</evidence>
<feature type="compositionally biased region" description="Polar residues" evidence="1">
    <location>
        <begin position="285"/>
        <end position="308"/>
    </location>
</feature>
<organism evidence="3 4">
    <name type="scientific">Neoarthrinium moseri</name>
    <dbReference type="NCBI Taxonomy" id="1658444"/>
    <lineage>
        <taxon>Eukaryota</taxon>
        <taxon>Fungi</taxon>
        <taxon>Dikarya</taxon>
        <taxon>Ascomycota</taxon>
        <taxon>Pezizomycotina</taxon>
        <taxon>Sordariomycetes</taxon>
        <taxon>Xylariomycetidae</taxon>
        <taxon>Amphisphaeriales</taxon>
        <taxon>Apiosporaceae</taxon>
        <taxon>Neoarthrinium</taxon>
    </lineage>
</organism>
<dbReference type="EMBL" id="JAFIMR010000014">
    <property type="protein sequence ID" value="KAI1870067.1"/>
    <property type="molecule type" value="Genomic_DNA"/>
</dbReference>
<protein>
    <recommendedName>
        <fullName evidence="2">C2H2-type domain-containing protein</fullName>
    </recommendedName>
</protein>
<sequence length="1098" mass="120393">MSSTYSYTVSPASLHGHLDDREPGPEPHHADPRSTNFNHPAASDTQQLLSPFSSHNRSNSASPATNSHTPAESTSTLSIYPSDFSSDVEDPFFGVDFNNFEGGTPSFLEDPTSLTPELQQDWNQRPTSDPFYGQSGSPLSPDHTSIEPSVSAPQLTPDTNAGSWSSADSPAPAAITMTSPRVTVSVWGKDGEDPVHTAERSFSPSLQDSLSLRLNNDDALSVETLHGSAPSVSRDNRGNWLPDTTTGQRGLDPESRPSGETVSINQLASARKVDDKNLEIASWVSDTVGQTGDPSTAGTANPTTNQSAQERDNIPDTEIPLGHKTVNRHAPGQVYYRLGSNEDATADAPYNGLNETDLDMLPHRNWGDSPMIHPISQIDSRRHQPESSQAAIERFERMCHDNESVVSHAATWGTRRRSLPSIIDSEGIISGNLFKKLSIRGDSSSPRRSSLLRKIPAIVRRPSASQLLKRKGTNGDEMVSEESNQGERRESRDSLAPPSRTSSWGIKQKQMPSLNTAIVSMATGAASIGAAHARNGSISASSMASPKSPFGLGPVKNTLRRPRSKTEIPRTEASHPNIVGMLKKAGGPPVAQLAKSQPGLDADDDDDDDDEGFDDADMKTANTRADEIVPNFEGFQQHILRLNPTLSNTNGYLVERIAHQMVVRYKNLQNQKIKHLGATRSRQCQSGAFCLEQGGAAMPLDSRGVIRGGDPLSLRPDSSDGDTTPLEGGINAESFPMGIPMPPTTVLPAEFECQICFNARKFVKPSDWTKHVHEDVQPFTCTWDRCRDPKMFKRKADWVRHENEGHRHLEWWMCDVDDCRHTCYRRDNFLQHLVREHKFAEPKVKTKAAIKKAGGADPTWQKVEKCHVETSGRPQDEPCRFCGKTFPTWKKLTVHLAKHMEHISLPVLRLVAAKDLQEDTVISPIQDPPPRSFNSISTPVKQEAPVATPQRPHAFSNPIDYSPQIAYGFPNSAHNHVQSFYNPNPTNSHFSGINHNPAGDMVMNQVTPGFSQPPYQQLPVSAGPPYGHSGNAYLQMQGQLEPFPSFNPLGLQDTSGGQIPFDTMQNPVISNVDQYSNQGSVSPYSHSPHQGNNGFYQH</sequence>
<evidence type="ECO:0000313" key="3">
    <source>
        <dbReference type="EMBL" id="KAI1870067.1"/>
    </source>
</evidence>
<gene>
    <name evidence="3" type="ORF">JX265_006237</name>
</gene>
<name>A0A9Q0AQF6_9PEZI</name>
<feature type="compositionally biased region" description="Polar residues" evidence="1">
    <location>
        <begin position="134"/>
        <end position="160"/>
    </location>
</feature>
<dbReference type="PROSITE" id="PS00028">
    <property type="entry name" value="ZINC_FINGER_C2H2_1"/>
    <property type="match status" value="2"/>
</dbReference>
<evidence type="ECO:0000256" key="1">
    <source>
        <dbReference type="SAM" id="MobiDB-lite"/>
    </source>
</evidence>
<feature type="domain" description="C2H2-type" evidence="2">
    <location>
        <begin position="879"/>
        <end position="899"/>
    </location>
</feature>
<keyword evidence="4" id="KW-1185">Reference proteome</keyword>
<dbReference type="Proteomes" id="UP000829685">
    <property type="component" value="Unassembled WGS sequence"/>
</dbReference>
<reference evidence="3" key="1">
    <citation type="submission" date="2021-03" db="EMBL/GenBank/DDBJ databases">
        <title>Revisited historic fungal species revealed as producer of novel bioactive compounds through whole genome sequencing and comparative genomics.</title>
        <authorList>
            <person name="Vignolle G.A."/>
            <person name="Hochenegger N."/>
            <person name="Mach R.L."/>
            <person name="Mach-Aigner A.R."/>
            <person name="Javad Rahimi M."/>
            <person name="Salim K.A."/>
            <person name="Chan C.M."/>
            <person name="Lim L.B.L."/>
            <person name="Cai F."/>
            <person name="Druzhinina I.S."/>
            <person name="U'Ren J.M."/>
            <person name="Derntl C."/>
        </authorList>
    </citation>
    <scope>NUCLEOTIDE SEQUENCE</scope>
    <source>
        <strain evidence="3">TUCIM 5799</strain>
    </source>
</reference>
<comment type="caution">
    <text evidence="3">The sequence shown here is derived from an EMBL/GenBank/DDBJ whole genome shotgun (WGS) entry which is preliminary data.</text>
</comment>
<feature type="region of interest" description="Disordered" evidence="1">
    <location>
        <begin position="463"/>
        <end position="509"/>
    </location>
</feature>
<evidence type="ECO:0000259" key="2">
    <source>
        <dbReference type="PROSITE" id="PS00028"/>
    </source>
</evidence>
<feature type="region of interest" description="Disordered" evidence="1">
    <location>
        <begin position="285"/>
        <end position="324"/>
    </location>
</feature>
<feature type="compositionally biased region" description="Polar residues" evidence="1">
    <location>
        <begin position="1"/>
        <end position="11"/>
    </location>
</feature>
<feature type="compositionally biased region" description="Basic and acidic residues" evidence="1">
    <location>
        <begin position="16"/>
        <end position="32"/>
    </location>
</feature>
<dbReference type="AlphaFoldDB" id="A0A9Q0AQF6"/>
<feature type="compositionally biased region" description="Polar residues" evidence="1">
    <location>
        <begin position="112"/>
        <end position="127"/>
    </location>
</feature>